<accession>A0A418WHK8</accession>
<dbReference type="AlphaFoldDB" id="A0A418WHK8"/>
<dbReference type="InterPro" id="IPR019554">
    <property type="entry name" value="Soluble_ligand-bd"/>
</dbReference>
<dbReference type="Pfam" id="PF10531">
    <property type="entry name" value="SLBB"/>
    <property type="match status" value="1"/>
</dbReference>
<evidence type="ECO:0000259" key="4">
    <source>
        <dbReference type="Pfam" id="PF02563"/>
    </source>
</evidence>
<dbReference type="InterPro" id="IPR003715">
    <property type="entry name" value="Poly_export_N"/>
</dbReference>
<feature type="compositionally biased region" description="Low complexity" evidence="2">
    <location>
        <begin position="55"/>
        <end position="76"/>
    </location>
</feature>
<dbReference type="Gene3D" id="3.30.1950.10">
    <property type="entry name" value="wza like domain"/>
    <property type="match status" value="1"/>
</dbReference>
<keyword evidence="1 3" id="KW-0732">Signal</keyword>
<evidence type="ECO:0000259" key="5">
    <source>
        <dbReference type="Pfam" id="PF10531"/>
    </source>
</evidence>
<feature type="region of interest" description="Disordered" evidence="2">
    <location>
        <begin position="55"/>
        <end position="88"/>
    </location>
</feature>
<dbReference type="PANTHER" id="PTHR33619">
    <property type="entry name" value="POLYSACCHARIDE EXPORT PROTEIN GFCE-RELATED"/>
    <property type="match status" value="1"/>
</dbReference>
<feature type="domain" description="Polysaccharide export protein N-terminal" evidence="4">
    <location>
        <begin position="120"/>
        <end position="193"/>
    </location>
</feature>
<gene>
    <name evidence="6" type="ORF">D3874_22940</name>
</gene>
<dbReference type="RefSeq" id="WP_119781406.1">
    <property type="nucleotide sequence ID" value="NZ_QYUK01000011.1"/>
</dbReference>
<sequence length="593" mass="63615">MPRSYRALLGSMLVLLVLGLEAAGPAGAETSDEVQRLRTYRALVVSQTRPTVRRPVAPVAATPAPSAAEEAAPPAADGMMDPPLRQGFTAPIGTVPSDRTPIPFGSNLFTGAFAPIVGAQSGDYVIGIGDRVTVRLFGGVTVDEIQTVDPSGNIFVPTVGPVNVNGLTADALQTRVETAVRALYTDSVEVYAAVEEPGSMGVFVAGSVRRPGRYAGTQNDSLFYFLDRAGGIDLRRGSFRAIRVLRGSQVLGVVDIYTFMTTGEVPTFEFHEGDSIFVEPIGVTVAAIGSVRSAYQFEFKQPRVVGADLMTFAQPDPFATHVVVRGVRSGAPYSDYLDVAKFRTATLRSGDIVEFRSDRQTDMIAVTLDAHINARKTYILPRDATLRELLAAVAVDNSLLDLDSVHLRRIGVAARQKDALDESLARLERTVLTTPSQTSEEAFLRVQEAQLVTAFIERARKVVPDGRVVVMNDGKLSDLRLEDGDIVVIPEKSDVIIVGGEVQAPGAFSFTPGLRVRDYIERAGGPFETADTSDFILRGRDGSARTVGGGEVVRNGDEILVLPTVETKYLQFAKDITTILFQAALTAAAVVSL</sequence>
<evidence type="ECO:0000313" key="6">
    <source>
        <dbReference type="EMBL" id="RJF89475.1"/>
    </source>
</evidence>
<dbReference type="EMBL" id="QYUK01000011">
    <property type="protein sequence ID" value="RJF89475.1"/>
    <property type="molecule type" value="Genomic_DNA"/>
</dbReference>
<protein>
    <submittedName>
        <fullName evidence="6">Polysaccharide export protein</fullName>
    </submittedName>
</protein>
<evidence type="ECO:0000313" key="7">
    <source>
        <dbReference type="Proteomes" id="UP000284605"/>
    </source>
</evidence>
<evidence type="ECO:0000256" key="2">
    <source>
        <dbReference type="SAM" id="MobiDB-lite"/>
    </source>
</evidence>
<name>A0A418WHK8_9PROT</name>
<dbReference type="OrthoDB" id="9808948at2"/>
<feature type="domain" description="Soluble ligand binding" evidence="5">
    <location>
        <begin position="498"/>
        <end position="542"/>
    </location>
</feature>
<dbReference type="InterPro" id="IPR049712">
    <property type="entry name" value="Poly_export"/>
</dbReference>
<keyword evidence="7" id="KW-1185">Reference proteome</keyword>
<dbReference type="GO" id="GO:0015159">
    <property type="term" value="F:polysaccharide transmembrane transporter activity"/>
    <property type="evidence" value="ECO:0007669"/>
    <property type="project" value="InterPro"/>
</dbReference>
<feature type="signal peptide" evidence="3">
    <location>
        <begin position="1"/>
        <end position="22"/>
    </location>
</feature>
<dbReference type="Proteomes" id="UP000284605">
    <property type="component" value="Unassembled WGS sequence"/>
</dbReference>
<reference evidence="6 7" key="1">
    <citation type="submission" date="2018-09" db="EMBL/GenBank/DDBJ databases">
        <authorList>
            <person name="Zhu H."/>
        </authorList>
    </citation>
    <scope>NUCLEOTIDE SEQUENCE [LARGE SCALE GENOMIC DNA]</scope>
    <source>
        <strain evidence="6 7">K1W22B-8</strain>
    </source>
</reference>
<dbReference type="PANTHER" id="PTHR33619:SF3">
    <property type="entry name" value="POLYSACCHARIDE EXPORT PROTEIN GFCE-RELATED"/>
    <property type="match status" value="1"/>
</dbReference>
<proteinExistence type="predicted"/>
<comment type="caution">
    <text evidence="6">The sequence shown here is derived from an EMBL/GenBank/DDBJ whole genome shotgun (WGS) entry which is preliminary data.</text>
</comment>
<evidence type="ECO:0000256" key="1">
    <source>
        <dbReference type="ARBA" id="ARBA00022729"/>
    </source>
</evidence>
<evidence type="ECO:0000256" key="3">
    <source>
        <dbReference type="SAM" id="SignalP"/>
    </source>
</evidence>
<dbReference type="Pfam" id="PF02563">
    <property type="entry name" value="Poly_export"/>
    <property type="match status" value="1"/>
</dbReference>
<organism evidence="6 7">
    <name type="scientific">Oleomonas cavernae</name>
    <dbReference type="NCBI Taxonomy" id="2320859"/>
    <lineage>
        <taxon>Bacteria</taxon>
        <taxon>Pseudomonadati</taxon>
        <taxon>Pseudomonadota</taxon>
        <taxon>Alphaproteobacteria</taxon>
        <taxon>Acetobacterales</taxon>
        <taxon>Acetobacteraceae</taxon>
        <taxon>Oleomonas</taxon>
    </lineage>
</organism>
<feature type="chain" id="PRO_5019235477" evidence="3">
    <location>
        <begin position="23"/>
        <end position="593"/>
    </location>
</feature>
<dbReference type="Gene3D" id="3.10.560.10">
    <property type="entry name" value="Outer membrane lipoprotein wza domain like"/>
    <property type="match status" value="2"/>
</dbReference>